<dbReference type="OrthoDB" id="271595at2759"/>
<dbReference type="InterPro" id="IPR013216">
    <property type="entry name" value="Methyltransf_11"/>
</dbReference>
<keyword evidence="9" id="KW-0328">Glycosyltransferase</keyword>
<dbReference type="AlphaFoldDB" id="A0A409VRR8"/>
<keyword evidence="5 9" id="KW-0808">Transferase</keyword>
<evidence type="ECO:0000259" key="10">
    <source>
        <dbReference type="Pfam" id="PF04101"/>
    </source>
</evidence>
<dbReference type="EC" id="2.4.1.141" evidence="2 9"/>
<comment type="caution">
    <text evidence="12">The sequence shown here is derived from an EMBL/GenBank/DDBJ whole genome shotgun (WGS) entry which is preliminary data.</text>
</comment>
<feature type="domain" description="Glycosyl transferase family 28 C-terminal" evidence="10">
    <location>
        <begin position="154"/>
        <end position="286"/>
    </location>
</feature>
<evidence type="ECO:0000256" key="3">
    <source>
        <dbReference type="ARBA" id="ARBA00017468"/>
    </source>
</evidence>
<organism evidence="12 13">
    <name type="scientific">Psilocybe cyanescens</name>
    <dbReference type="NCBI Taxonomy" id="93625"/>
    <lineage>
        <taxon>Eukaryota</taxon>
        <taxon>Fungi</taxon>
        <taxon>Dikarya</taxon>
        <taxon>Basidiomycota</taxon>
        <taxon>Agaricomycotina</taxon>
        <taxon>Agaricomycetes</taxon>
        <taxon>Agaricomycetidae</taxon>
        <taxon>Agaricales</taxon>
        <taxon>Agaricineae</taxon>
        <taxon>Strophariaceae</taxon>
        <taxon>Psilocybe</taxon>
    </lineage>
</organism>
<dbReference type="PANTHER" id="PTHR13069:SF21">
    <property type="entry name" value="ALKYLATED DNA REPAIR PROTEIN ALKB HOMOLOG 8"/>
    <property type="match status" value="1"/>
</dbReference>
<name>A0A409VRR8_PSICY</name>
<proteinExistence type="inferred from homology"/>
<evidence type="ECO:0000256" key="4">
    <source>
        <dbReference type="ARBA" id="ARBA00022603"/>
    </source>
</evidence>
<dbReference type="Pfam" id="PF08241">
    <property type="entry name" value="Methyltransf_11"/>
    <property type="match status" value="1"/>
</dbReference>
<comment type="catalytic activity">
    <reaction evidence="8">
        <text>an N-acetyl-alpha-D-glucosaminyl-diphospho-di-trans,poly-cis-dolichol + UDP-N-acetyl-alpha-D-glucosamine = an N,N'-diacetylchitobiosyl-diphospho-di-trans,poly-cis-dolichol + UDP + H(+)</text>
        <dbReference type="Rhea" id="RHEA:23380"/>
        <dbReference type="Rhea" id="RHEA-COMP:19507"/>
        <dbReference type="Rhea" id="RHEA-COMP:19510"/>
        <dbReference type="ChEBI" id="CHEBI:15378"/>
        <dbReference type="ChEBI" id="CHEBI:57269"/>
        <dbReference type="ChEBI" id="CHEBI:57705"/>
        <dbReference type="ChEBI" id="CHEBI:58223"/>
        <dbReference type="ChEBI" id="CHEBI:58427"/>
        <dbReference type="EC" id="2.4.1.141"/>
    </reaction>
</comment>
<dbReference type="GO" id="GO:0030488">
    <property type="term" value="P:tRNA methylation"/>
    <property type="evidence" value="ECO:0007669"/>
    <property type="project" value="TreeGrafter"/>
</dbReference>
<keyword evidence="9" id="KW-0256">Endoplasmic reticulum</keyword>
<gene>
    <name evidence="9" type="primary">ALG13</name>
    <name evidence="12" type="ORF">CVT25_009033</name>
</gene>
<dbReference type="PANTHER" id="PTHR13069">
    <property type="entry name" value="ALKYLATED DNA REPAIR PROTEIN ALKB HOMOLOG 8"/>
    <property type="match status" value="1"/>
</dbReference>
<dbReference type="GO" id="GO:0004577">
    <property type="term" value="F:N-acetylglucosaminyldiphosphodolichol N-acetylglucosaminyltransferase activity"/>
    <property type="evidence" value="ECO:0007669"/>
    <property type="project" value="UniProtKB-EC"/>
</dbReference>
<evidence type="ECO:0000256" key="5">
    <source>
        <dbReference type="ARBA" id="ARBA00022679"/>
    </source>
</evidence>
<feature type="domain" description="Methyltransferase type 11" evidence="11">
    <location>
        <begin position="374"/>
        <end position="459"/>
    </location>
</feature>
<evidence type="ECO:0000256" key="1">
    <source>
        <dbReference type="ARBA" id="ARBA00011198"/>
    </source>
</evidence>
<comment type="subunit">
    <text evidence="1 9">Heterodimer with ALG14 to form a functional enzyme.</text>
</comment>
<dbReference type="InterPro" id="IPR029063">
    <property type="entry name" value="SAM-dependent_MTases_sf"/>
</dbReference>
<evidence type="ECO:0000256" key="6">
    <source>
        <dbReference type="ARBA" id="ARBA00024804"/>
    </source>
</evidence>
<dbReference type="Proteomes" id="UP000283269">
    <property type="component" value="Unassembled WGS sequence"/>
</dbReference>
<dbReference type="Pfam" id="PF04101">
    <property type="entry name" value="Glyco_tran_28_C"/>
    <property type="match status" value="1"/>
</dbReference>
<dbReference type="SUPFAM" id="SSF51735">
    <property type="entry name" value="NAD(P)-binding Rossmann-fold domains"/>
    <property type="match status" value="1"/>
</dbReference>
<evidence type="ECO:0000256" key="8">
    <source>
        <dbReference type="ARBA" id="ARBA00048184"/>
    </source>
</evidence>
<dbReference type="Gene3D" id="3.40.50.720">
    <property type="entry name" value="NAD(P)-binding Rossmann-like Domain"/>
    <property type="match status" value="1"/>
</dbReference>
<dbReference type="Gene3D" id="3.40.50.2000">
    <property type="entry name" value="Glycogen Phosphorylase B"/>
    <property type="match status" value="1"/>
</dbReference>
<reference evidence="12 13" key="1">
    <citation type="journal article" date="2018" name="Evol. Lett.">
        <title>Horizontal gene cluster transfer increased hallucinogenic mushroom diversity.</title>
        <authorList>
            <person name="Reynolds H.T."/>
            <person name="Vijayakumar V."/>
            <person name="Gluck-Thaler E."/>
            <person name="Korotkin H.B."/>
            <person name="Matheny P.B."/>
            <person name="Slot J.C."/>
        </authorList>
    </citation>
    <scope>NUCLEOTIDE SEQUENCE [LARGE SCALE GENOMIC DNA]</scope>
    <source>
        <strain evidence="12 13">2631</strain>
    </source>
</reference>
<dbReference type="InterPro" id="IPR036291">
    <property type="entry name" value="NAD(P)-bd_dom_sf"/>
</dbReference>
<evidence type="ECO:0000256" key="7">
    <source>
        <dbReference type="ARBA" id="ARBA00032061"/>
    </source>
</evidence>
<dbReference type="GO" id="GO:0002098">
    <property type="term" value="P:tRNA wobble uridine modification"/>
    <property type="evidence" value="ECO:0007669"/>
    <property type="project" value="TreeGrafter"/>
</dbReference>
<dbReference type="SUPFAM" id="SSF53756">
    <property type="entry name" value="UDP-Glycosyltransferase/glycogen phosphorylase"/>
    <property type="match status" value="1"/>
</dbReference>
<comment type="similarity">
    <text evidence="9">Belongs to the glycosyltransferase 28 family.</text>
</comment>
<evidence type="ECO:0000256" key="2">
    <source>
        <dbReference type="ARBA" id="ARBA00012614"/>
    </source>
</evidence>
<dbReference type="Gene3D" id="3.90.180.10">
    <property type="entry name" value="Medium-chain alcohol dehydrogenases, catalytic domain"/>
    <property type="match status" value="1"/>
</dbReference>
<accession>A0A409VRR8</accession>
<evidence type="ECO:0000313" key="13">
    <source>
        <dbReference type="Proteomes" id="UP000283269"/>
    </source>
</evidence>
<evidence type="ECO:0000259" key="11">
    <source>
        <dbReference type="Pfam" id="PF08241"/>
    </source>
</evidence>
<keyword evidence="4" id="KW-0489">Methyltransferase</keyword>
<dbReference type="STRING" id="93625.A0A409VRR8"/>
<dbReference type="GO" id="GO:0106335">
    <property type="term" value="F:tRNA (5-carboxymethyluridine(34)-5-O)-methyltransferase activity"/>
    <property type="evidence" value="ECO:0007669"/>
    <property type="project" value="TreeGrafter"/>
</dbReference>
<protein>
    <recommendedName>
        <fullName evidence="3 9">UDP-N-acetylglucosamine transferase subunit ALG13</fullName>
        <ecNumber evidence="2 9">2.4.1.141</ecNumber>
    </recommendedName>
    <alternativeName>
        <fullName evidence="7 9">Asparagine-linked glycosylation protein 13</fullName>
    </alternativeName>
</protein>
<evidence type="ECO:0000256" key="9">
    <source>
        <dbReference type="RuleBase" id="RU362128"/>
    </source>
</evidence>
<dbReference type="InParanoid" id="A0A409VRR8"/>
<dbReference type="SUPFAM" id="SSF53335">
    <property type="entry name" value="S-adenosyl-L-methionine-dependent methyltransferases"/>
    <property type="match status" value="1"/>
</dbReference>
<dbReference type="InterPro" id="IPR007235">
    <property type="entry name" value="Glyco_trans_28_C"/>
</dbReference>
<comment type="subcellular location">
    <subcellularLocation>
        <location evidence="9">Endoplasmic reticulum</location>
    </subcellularLocation>
</comment>
<dbReference type="GO" id="GO:0005783">
    <property type="term" value="C:endoplasmic reticulum"/>
    <property type="evidence" value="ECO:0007669"/>
    <property type="project" value="UniProtKB-SubCell"/>
</dbReference>
<evidence type="ECO:0000313" key="12">
    <source>
        <dbReference type="EMBL" id="PPQ68939.1"/>
    </source>
</evidence>
<dbReference type="GO" id="GO:0000049">
    <property type="term" value="F:tRNA binding"/>
    <property type="evidence" value="ECO:0007669"/>
    <property type="project" value="TreeGrafter"/>
</dbReference>
<dbReference type="GO" id="GO:0005634">
    <property type="term" value="C:nucleus"/>
    <property type="evidence" value="ECO:0007669"/>
    <property type="project" value="TreeGrafter"/>
</dbReference>
<dbReference type="EMBL" id="NHYD01003946">
    <property type="protein sequence ID" value="PPQ68939.1"/>
    <property type="molecule type" value="Genomic_DNA"/>
</dbReference>
<dbReference type="InterPro" id="IPR051422">
    <property type="entry name" value="AlkB_tRNA_MeTrf/Diox"/>
</dbReference>
<dbReference type="Gene3D" id="3.40.50.150">
    <property type="entry name" value="Vaccinia Virus protein VP39"/>
    <property type="match status" value="1"/>
</dbReference>
<comment type="function">
    <text evidence="6 9">Involved in protein N-glycosylation. Essential for the second step of the dolichol-linked oligosaccharide pathway.</text>
</comment>
<dbReference type="GO" id="GO:0008757">
    <property type="term" value="F:S-adenosylmethionine-dependent methyltransferase activity"/>
    <property type="evidence" value="ECO:0007669"/>
    <property type="project" value="InterPro"/>
</dbReference>
<keyword evidence="13" id="KW-1185">Reference proteome</keyword>
<sequence>MGRYSSGISDKSVGFKTDWPVPKKLEDKLIQVAALTLRTISIQSTNWLSEVETLFMDRYLQICNGQIDKAHWRNMCGFFQRACEASIHFTPAEAARITVAALTFYPAMFHIANLEANQTIFINGGSSSIGAYVIQMTPGYFKPTDDEILLAAVFTETVLLSFREKGYTHLVVQCGNSAFELSLTIQNGQAQRMERAGVEIEFYKFKPSLQEDYEKADLVVSHAGSGTILDVRRMGKSMIVVPNPTLLDNHQEELASALQEMGYLKATKVEQLAKAINDLDMSGSKPLPAFDGSRWKKTIIDCVCVFRSRLPSSSIMAPRALEAAKVEGNPETYEDQNVHAIYDEIASHFSSTRYKPWPIIAAFLQSLTTGSIGLDSGTGNGKYLPLPPDRPGDIWTIGLDRSKNLLEIAKTAGTGNIFREVVWGNVLDNPWRKGVFDYAISIATIHHLATHERRRKAVKCLIQSTSPVYGRLLIYVWAIEQDELSKRKVVTDEDIPSSTGKDVVVPWVLTKDLQRQTPPQVYNRYYHMFAKGELSGLVVEAATELGLHVGSATEGCKDMKGVEIVQDGWERSNYYVELKLWQT</sequence>